<accession>G4CI45</accession>
<evidence type="ECO:0000313" key="2">
    <source>
        <dbReference type="Proteomes" id="UP000003019"/>
    </source>
</evidence>
<organism evidence="1 2">
    <name type="scientific">Neisseria shayeganii 871</name>
    <dbReference type="NCBI Taxonomy" id="1032488"/>
    <lineage>
        <taxon>Bacteria</taxon>
        <taxon>Pseudomonadati</taxon>
        <taxon>Pseudomonadota</taxon>
        <taxon>Betaproteobacteria</taxon>
        <taxon>Neisseriales</taxon>
        <taxon>Neisseriaceae</taxon>
        <taxon>Neisseria</taxon>
    </lineage>
</organism>
<proteinExistence type="predicted"/>
<dbReference type="EMBL" id="AGAY01000048">
    <property type="protein sequence ID" value="EGY52446.1"/>
    <property type="molecule type" value="Genomic_DNA"/>
</dbReference>
<dbReference type="AlphaFoldDB" id="G4CI45"/>
<gene>
    <name evidence="1" type="ORF">HMPREF9371_1284</name>
</gene>
<sequence length="358" mass="39459">MEALRRSVAGRRKAWPAEQGDASRLAQWQANARAFWADWQQESPAWRGMDAGCFVHAANTVLQRHCRRVLLELEGEADGSDDACLVFTANGDLAHFPQVQALLDSAPPTAYCVRGFRRRAAGSGRELLIRMAGLSLETADIWVRCTERRERVALQVAFAKHIDTAMWAHAKNMTLVLLDHVVGEWDAAVKIGAVDFSADPAADAVPLYGLPEQLDALWRGWGRNGLYPPPAWRYAGYRAEADETAGLDAMDFVRNESAAALFGRADMAWCVSLSCRLDDRAAAESLTQAFYAEAQVRQNGIGTLERTDACGLRTVYAVTAESAALLAKARVLCARFRRIGAVCGCEYDPTWAHYRILP</sequence>
<dbReference type="PATRIC" id="fig|1032488.3.peg.1208"/>
<keyword evidence="2" id="KW-1185">Reference proteome</keyword>
<reference evidence="1 2" key="1">
    <citation type="submission" date="2011-05" db="EMBL/GenBank/DDBJ databases">
        <authorList>
            <person name="Muzny D."/>
            <person name="Qin X."/>
            <person name="Deng J."/>
            <person name="Jiang H."/>
            <person name="Liu Y."/>
            <person name="Qu J."/>
            <person name="Song X.-Z."/>
            <person name="Zhang L."/>
            <person name="Thornton R."/>
            <person name="Coyle M."/>
            <person name="Francisco L."/>
            <person name="Jackson L."/>
            <person name="Javaid M."/>
            <person name="Korchina V."/>
            <person name="Kovar C."/>
            <person name="Mata R."/>
            <person name="Mathew T."/>
            <person name="Ngo R."/>
            <person name="Nguyen L."/>
            <person name="Nguyen N."/>
            <person name="Okwuonu G."/>
            <person name="Ongeri F."/>
            <person name="Pham C."/>
            <person name="Simmons D."/>
            <person name="Wilczek-Boney K."/>
            <person name="Hale W."/>
            <person name="Jakkamsetti A."/>
            <person name="Pham P."/>
            <person name="Ruth R."/>
            <person name="San Lucas F."/>
            <person name="Warren J."/>
            <person name="Zhang J."/>
            <person name="Zhao Z."/>
            <person name="Zhou C."/>
            <person name="Zhu D."/>
            <person name="Lee S."/>
            <person name="Bess C."/>
            <person name="Blankenburg K."/>
            <person name="Forbes L."/>
            <person name="Fu Q."/>
            <person name="Gubbala S."/>
            <person name="Hirani K."/>
            <person name="Jayaseelan J.C."/>
            <person name="Lara F."/>
            <person name="Munidasa M."/>
            <person name="Palculict T."/>
            <person name="Patil S."/>
            <person name="Pu L.-L."/>
            <person name="Saada N."/>
            <person name="Tang L."/>
            <person name="Weissenberger G."/>
            <person name="Zhu Y."/>
            <person name="Hemphill L."/>
            <person name="Shang Y."/>
            <person name="Youmans B."/>
            <person name="Ayvaz T."/>
            <person name="Ross M."/>
            <person name="Santibanez J."/>
            <person name="Aqrawi P."/>
            <person name="Gross S."/>
            <person name="Joshi V."/>
            <person name="Fowler G."/>
            <person name="Nazareth L."/>
            <person name="Reid J."/>
            <person name="Worley K."/>
            <person name="Petrosino J."/>
            <person name="Highlander S."/>
            <person name="Gibbs R."/>
        </authorList>
    </citation>
    <scope>NUCLEOTIDE SEQUENCE [LARGE SCALE GENOMIC DNA]</scope>
    <source>
        <strain evidence="1 2">871</strain>
    </source>
</reference>
<dbReference type="HOGENOM" id="CLU_771123_0_0_4"/>
<protein>
    <submittedName>
        <fullName evidence="1">Uncharacterized protein</fullName>
    </submittedName>
</protein>
<dbReference type="Proteomes" id="UP000003019">
    <property type="component" value="Unassembled WGS sequence"/>
</dbReference>
<dbReference type="STRING" id="1032488.HMPREF9371_1284"/>
<evidence type="ECO:0000313" key="1">
    <source>
        <dbReference type="EMBL" id="EGY52446.1"/>
    </source>
</evidence>
<comment type="caution">
    <text evidence="1">The sequence shown here is derived from an EMBL/GenBank/DDBJ whole genome shotgun (WGS) entry which is preliminary data.</text>
</comment>
<name>G4CI45_9NEIS</name>